<evidence type="ECO:0000256" key="2">
    <source>
        <dbReference type="ARBA" id="ARBA00005222"/>
    </source>
</evidence>
<dbReference type="InterPro" id="IPR002654">
    <property type="entry name" value="Glyco_trans_25"/>
</dbReference>
<gene>
    <name evidence="5" type="ORF">KAK11_07570</name>
</gene>
<keyword evidence="3" id="KW-0448">Lipopolysaccharide biosynthesis</keyword>
<comment type="pathway">
    <text evidence="1">Bacterial outer membrane biogenesis; lipooligosaccharide biosynthesis.</text>
</comment>
<dbReference type="Pfam" id="PF01755">
    <property type="entry name" value="Glyco_transf_25"/>
    <property type="match status" value="1"/>
</dbReference>
<evidence type="ECO:0000259" key="4">
    <source>
        <dbReference type="Pfam" id="PF01755"/>
    </source>
</evidence>
<sequence length="260" mass="29173">MPCPIYLINLPKDVARAAHMHSQLAALGLLDHLHAIEATYGRDLSPSEMARYYSPDLNARQYHLPLSAGEIGCYVSHLNTWQAIVDSGVPGALVLEDDVVLAACLPTLMAQLMSATEPQWDMIKLVGRGHEKTVATWPLSAPHRVVRYARIPSMTAAYFISRAGAQKLLRRIPFGRPVDIDLRYAWETQLRVYGLLPYPVSLDQSSTVSSIGRRSSPKSWTHRWRRVRQQIAYSLGNWQRLRQERDEAPFLAVGSTGETS</sequence>
<reference evidence="5 6" key="1">
    <citation type="submission" date="2021-04" db="EMBL/GenBank/DDBJ databases">
        <title>The genome sequence of type strain Ideonella paludis KCTC 32238.</title>
        <authorList>
            <person name="Liu Y."/>
        </authorList>
    </citation>
    <scope>NUCLEOTIDE SEQUENCE [LARGE SCALE GENOMIC DNA]</scope>
    <source>
        <strain evidence="5 6">KCTC 32238</strain>
    </source>
</reference>
<evidence type="ECO:0000313" key="5">
    <source>
        <dbReference type="EMBL" id="MBQ0935179.1"/>
    </source>
</evidence>
<evidence type="ECO:0000256" key="3">
    <source>
        <dbReference type="ARBA" id="ARBA00022985"/>
    </source>
</evidence>
<protein>
    <submittedName>
        <fullName evidence="5">Glycosyltransferase family 25 protein</fullName>
    </submittedName>
</protein>
<comment type="pathway">
    <text evidence="2">Glycan metabolism; lacto-N-neotetraose biosynthesis.</text>
</comment>
<accession>A0ABS5DVR0</accession>
<evidence type="ECO:0000313" key="6">
    <source>
        <dbReference type="Proteomes" id="UP000672097"/>
    </source>
</evidence>
<keyword evidence="6" id="KW-1185">Reference proteome</keyword>
<organism evidence="5 6">
    <name type="scientific">Ideonella paludis</name>
    <dbReference type="NCBI Taxonomy" id="1233411"/>
    <lineage>
        <taxon>Bacteria</taxon>
        <taxon>Pseudomonadati</taxon>
        <taxon>Pseudomonadota</taxon>
        <taxon>Betaproteobacteria</taxon>
        <taxon>Burkholderiales</taxon>
        <taxon>Sphaerotilaceae</taxon>
        <taxon>Ideonella</taxon>
    </lineage>
</organism>
<dbReference type="RefSeq" id="WP_210807818.1">
    <property type="nucleotide sequence ID" value="NZ_JAGQDG010000002.1"/>
</dbReference>
<dbReference type="CDD" id="cd06532">
    <property type="entry name" value="Glyco_transf_25"/>
    <property type="match status" value="1"/>
</dbReference>
<name>A0ABS5DVR0_9BURK</name>
<dbReference type="Proteomes" id="UP000672097">
    <property type="component" value="Unassembled WGS sequence"/>
</dbReference>
<dbReference type="EMBL" id="JAGQDG010000002">
    <property type="protein sequence ID" value="MBQ0935179.1"/>
    <property type="molecule type" value="Genomic_DNA"/>
</dbReference>
<comment type="caution">
    <text evidence="5">The sequence shown here is derived from an EMBL/GenBank/DDBJ whole genome shotgun (WGS) entry which is preliminary data.</text>
</comment>
<feature type="domain" description="Glycosyl transferase family 25" evidence="4">
    <location>
        <begin position="4"/>
        <end position="172"/>
    </location>
</feature>
<proteinExistence type="predicted"/>
<evidence type="ECO:0000256" key="1">
    <source>
        <dbReference type="ARBA" id="ARBA00005068"/>
    </source>
</evidence>